<gene>
    <name evidence="3" type="ORF">PHYSODRAFT_482938</name>
</gene>
<dbReference type="EMBL" id="JH159152">
    <property type="protein sequence ID" value="EGZ23003.1"/>
    <property type="molecule type" value="Genomic_DNA"/>
</dbReference>
<evidence type="ECO:0000313" key="4">
    <source>
        <dbReference type="Proteomes" id="UP000002640"/>
    </source>
</evidence>
<dbReference type="GeneID" id="20655555"/>
<organism evidence="3 4">
    <name type="scientific">Phytophthora sojae (strain P6497)</name>
    <name type="common">Soybean stem and root rot agent</name>
    <name type="synonym">Phytophthora megasperma f. sp. glycines</name>
    <dbReference type="NCBI Taxonomy" id="1094619"/>
    <lineage>
        <taxon>Eukaryota</taxon>
        <taxon>Sar</taxon>
        <taxon>Stramenopiles</taxon>
        <taxon>Oomycota</taxon>
        <taxon>Peronosporomycetes</taxon>
        <taxon>Peronosporales</taxon>
        <taxon>Peronosporaceae</taxon>
        <taxon>Phytophthora</taxon>
    </lineage>
</organism>
<reference evidence="3 4" key="1">
    <citation type="journal article" date="2006" name="Science">
        <title>Phytophthora genome sequences uncover evolutionary origins and mechanisms of pathogenesis.</title>
        <authorList>
            <person name="Tyler B.M."/>
            <person name="Tripathy S."/>
            <person name="Zhang X."/>
            <person name="Dehal P."/>
            <person name="Jiang R.H."/>
            <person name="Aerts A."/>
            <person name="Arredondo F.D."/>
            <person name="Baxter L."/>
            <person name="Bensasson D."/>
            <person name="Beynon J.L."/>
            <person name="Chapman J."/>
            <person name="Damasceno C.M."/>
            <person name="Dorrance A.E."/>
            <person name="Dou D."/>
            <person name="Dickerman A.W."/>
            <person name="Dubchak I.L."/>
            <person name="Garbelotto M."/>
            <person name="Gijzen M."/>
            <person name="Gordon S.G."/>
            <person name="Govers F."/>
            <person name="Grunwald N.J."/>
            <person name="Huang W."/>
            <person name="Ivors K.L."/>
            <person name="Jones R.W."/>
            <person name="Kamoun S."/>
            <person name="Krampis K."/>
            <person name="Lamour K.H."/>
            <person name="Lee M.K."/>
            <person name="McDonald W.H."/>
            <person name="Medina M."/>
            <person name="Meijer H.J."/>
            <person name="Nordberg E.K."/>
            <person name="Maclean D.J."/>
            <person name="Ospina-Giraldo M.D."/>
            <person name="Morris P.F."/>
            <person name="Phuntumart V."/>
            <person name="Putnam N.H."/>
            <person name="Rash S."/>
            <person name="Rose J.K."/>
            <person name="Sakihama Y."/>
            <person name="Salamov A.A."/>
            <person name="Savidor A."/>
            <person name="Scheuring C.F."/>
            <person name="Smith B.M."/>
            <person name="Sobral B.W."/>
            <person name="Terry A."/>
            <person name="Torto-Alalibo T.A."/>
            <person name="Win J."/>
            <person name="Xu Z."/>
            <person name="Zhang H."/>
            <person name="Grigoriev I.V."/>
            <person name="Rokhsar D.S."/>
            <person name="Boore J.L."/>
        </authorList>
    </citation>
    <scope>NUCLEOTIDE SEQUENCE [LARGE SCALE GENOMIC DNA]</scope>
    <source>
        <strain evidence="3 4">P6497</strain>
    </source>
</reference>
<protein>
    <recommendedName>
        <fullName evidence="2">Phosphoribosyltransferase domain-containing protein</fullName>
    </recommendedName>
</protein>
<evidence type="ECO:0000259" key="2">
    <source>
        <dbReference type="Pfam" id="PF14681"/>
    </source>
</evidence>
<dbReference type="SUPFAM" id="SSF53271">
    <property type="entry name" value="PRTase-like"/>
    <property type="match status" value="1"/>
</dbReference>
<dbReference type="Gene3D" id="3.40.50.2020">
    <property type="match status" value="1"/>
</dbReference>
<evidence type="ECO:0000256" key="1">
    <source>
        <dbReference type="SAM" id="MobiDB-lite"/>
    </source>
</evidence>
<dbReference type="InParanoid" id="G4YSI7"/>
<keyword evidence="4" id="KW-1185">Reference proteome</keyword>
<dbReference type="Pfam" id="PF14681">
    <property type="entry name" value="UPRTase"/>
    <property type="match status" value="1"/>
</dbReference>
<dbReference type="STRING" id="1094619.G4YSI7"/>
<name>G4YSI7_PHYSP</name>
<evidence type="ECO:0000313" key="3">
    <source>
        <dbReference type="EMBL" id="EGZ23003.1"/>
    </source>
</evidence>
<dbReference type="SUPFAM" id="SSF46689">
    <property type="entry name" value="Homeodomain-like"/>
    <property type="match status" value="1"/>
</dbReference>
<dbReference type="SMR" id="G4YSI7"/>
<dbReference type="RefSeq" id="XP_009518291.1">
    <property type="nucleotide sequence ID" value="XM_009519996.1"/>
</dbReference>
<dbReference type="InterPro" id="IPR000836">
    <property type="entry name" value="PRTase_dom"/>
</dbReference>
<dbReference type="Proteomes" id="UP000002640">
    <property type="component" value="Unassembled WGS sequence"/>
</dbReference>
<dbReference type="InterPro" id="IPR029057">
    <property type="entry name" value="PRTase-like"/>
</dbReference>
<proteinExistence type="predicted"/>
<dbReference type="KEGG" id="psoj:PHYSODRAFT_482938"/>
<accession>G4YSI7</accession>
<feature type="compositionally biased region" description="Low complexity" evidence="1">
    <location>
        <begin position="25"/>
        <end position="34"/>
    </location>
</feature>
<feature type="compositionally biased region" description="Acidic residues" evidence="1">
    <location>
        <begin position="10"/>
        <end position="21"/>
    </location>
</feature>
<dbReference type="Gene3D" id="1.10.10.60">
    <property type="entry name" value="Homeodomain-like"/>
    <property type="match status" value="1"/>
</dbReference>
<feature type="domain" description="Phosphoribosyltransferase" evidence="2">
    <location>
        <begin position="116"/>
        <end position="319"/>
    </location>
</feature>
<dbReference type="OMA" id="VISAHAI"/>
<dbReference type="InterPro" id="IPR009057">
    <property type="entry name" value="Homeodomain-like_sf"/>
</dbReference>
<sequence>MDKDENNAAAEEEDDEEETKEEDNPSPSSASSSSKKARKRPHYLSHEDRCQIIERIAGGEQQAALAREFGVTRAAVCHIQKHRFEILSRPVAQEAGMQDSVTTGPAREQQLVHEVRTPSVMLLLTTLRDRRSDAATFRRAAGRVIMILIEDVLGQLDARAVEVTTTSGYVTTGIEQRHKLCGIKLGDEGYPFSVLFHQVEVDAAEGYIHVNSIVDQRGRRQWRLDRMDLPASIASCKVLLFTATCSTGGRECKAIEALCGVGVLEKSITLVSIVSASDGVVAVCSRFPQVRVVTAAIDKSIDPRTEAIIPGLGDFIARYNDEDPGVY</sequence>
<dbReference type="AlphaFoldDB" id="G4YSI7"/>
<feature type="region of interest" description="Disordered" evidence="1">
    <location>
        <begin position="1"/>
        <end position="43"/>
    </location>
</feature>